<proteinExistence type="inferred from homology"/>
<comment type="catalytic activity">
    <reaction evidence="12">
        <text>L-proline(in) + Na(+)(in) = L-proline(out) + Na(+)(out)</text>
        <dbReference type="Rhea" id="RHEA:28967"/>
        <dbReference type="ChEBI" id="CHEBI:29101"/>
        <dbReference type="ChEBI" id="CHEBI:60039"/>
    </reaction>
</comment>
<keyword evidence="3" id="KW-0813">Transport</keyword>
<dbReference type="PANTHER" id="PTHR48086">
    <property type="entry name" value="SODIUM/PROLINE SYMPORTER-RELATED"/>
    <property type="match status" value="1"/>
</dbReference>
<dbReference type="KEGG" id="tfr:BR63_11070"/>
<dbReference type="RefSeq" id="WP_051965412.1">
    <property type="nucleotide sequence ID" value="NZ_CP045798.1"/>
</dbReference>
<keyword evidence="4" id="KW-1003">Cell membrane</keyword>
<evidence type="ECO:0000256" key="6">
    <source>
        <dbReference type="ARBA" id="ARBA00022847"/>
    </source>
</evidence>
<feature type="transmembrane region" description="Helical" evidence="14">
    <location>
        <begin position="281"/>
        <end position="306"/>
    </location>
</feature>
<feature type="transmembrane region" description="Helical" evidence="14">
    <location>
        <begin position="468"/>
        <end position="490"/>
    </location>
</feature>
<evidence type="ECO:0000313" key="15">
    <source>
        <dbReference type="EMBL" id="QNB46803.1"/>
    </source>
</evidence>
<dbReference type="InterPro" id="IPR001734">
    <property type="entry name" value="Na/solute_symporter"/>
</dbReference>
<dbReference type="AlphaFoldDB" id="A0A7G6E3Z9"/>
<evidence type="ECO:0000256" key="1">
    <source>
        <dbReference type="ARBA" id="ARBA00004651"/>
    </source>
</evidence>
<dbReference type="Proteomes" id="UP000515847">
    <property type="component" value="Chromosome"/>
</dbReference>
<evidence type="ECO:0000256" key="8">
    <source>
        <dbReference type="ARBA" id="ARBA00023053"/>
    </source>
</evidence>
<dbReference type="Gene3D" id="1.20.1730.10">
    <property type="entry name" value="Sodium/glucose cotransporter"/>
    <property type="match status" value="1"/>
</dbReference>
<keyword evidence="8" id="KW-0915">Sodium</keyword>
<evidence type="ECO:0000256" key="4">
    <source>
        <dbReference type="ARBA" id="ARBA00022475"/>
    </source>
</evidence>
<evidence type="ECO:0000256" key="14">
    <source>
        <dbReference type="SAM" id="Phobius"/>
    </source>
</evidence>
<evidence type="ECO:0000256" key="10">
    <source>
        <dbReference type="ARBA" id="ARBA00023136"/>
    </source>
</evidence>
<keyword evidence="5 14" id="KW-0812">Transmembrane</keyword>
<dbReference type="CDD" id="cd10322">
    <property type="entry name" value="SLC5sbd"/>
    <property type="match status" value="1"/>
</dbReference>
<keyword evidence="10 14" id="KW-0472">Membrane</keyword>
<feature type="transmembrane region" description="Helical" evidence="14">
    <location>
        <begin position="408"/>
        <end position="427"/>
    </location>
</feature>
<evidence type="ECO:0000313" key="16">
    <source>
        <dbReference type="Proteomes" id="UP000515847"/>
    </source>
</evidence>
<dbReference type="GO" id="GO:0006814">
    <property type="term" value="P:sodium ion transport"/>
    <property type="evidence" value="ECO:0007669"/>
    <property type="project" value="UniProtKB-KW"/>
</dbReference>
<dbReference type="Pfam" id="PF00474">
    <property type="entry name" value="SSF"/>
    <property type="match status" value="1"/>
</dbReference>
<organism evidence="15 16">
    <name type="scientific">Thermanaerosceptrum fracticalcis</name>
    <dbReference type="NCBI Taxonomy" id="1712410"/>
    <lineage>
        <taxon>Bacteria</taxon>
        <taxon>Bacillati</taxon>
        <taxon>Bacillota</taxon>
        <taxon>Clostridia</taxon>
        <taxon>Eubacteriales</taxon>
        <taxon>Peptococcaceae</taxon>
        <taxon>Thermanaerosceptrum</taxon>
    </lineage>
</organism>
<keyword evidence="6" id="KW-0769">Symport</keyword>
<feature type="transmembrane region" description="Helical" evidence="14">
    <location>
        <begin position="334"/>
        <end position="355"/>
    </location>
</feature>
<evidence type="ECO:0000256" key="2">
    <source>
        <dbReference type="ARBA" id="ARBA00006434"/>
    </source>
</evidence>
<evidence type="ECO:0000256" key="11">
    <source>
        <dbReference type="ARBA" id="ARBA00023201"/>
    </source>
</evidence>
<feature type="transmembrane region" description="Helical" evidence="14">
    <location>
        <begin position="6"/>
        <end position="24"/>
    </location>
</feature>
<feature type="transmembrane region" description="Helical" evidence="14">
    <location>
        <begin position="185"/>
        <end position="204"/>
    </location>
</feature>
<keyword evidence="7 14" id="KW-1133">Transmembrane helix</keyword>
<name>A0A7G6E3Z9_THEFR</name>
<feature type="transmembrane region" description="Helical" evidence="14">
    <location>
        <begin position="376"/>
        <end position="396"/>
    </location>
</feature>
<reference evidence="15 16" key="1">
    <citation type="journal article" date="2019" name="Front. Microbiol.">
        <title>Thermoanaerosceptrum fracticalcis gen. nov. sp. nov., a Novel Fumarate-Fermenting Microorganism From a Deep Fractured Carbonate Aquifer of the US Great Basin.</title>
        <authorList>
            <person name="Hamilton-Brehm S.D."/>
            <person name="Stewart L.E."/>
            <person name="Zavarin M."/>
            <person name="Caldwell M."/>
            <person name="Lawson P.A."/>
            <person name="Onstott T.C."/>
            <person name="Grzymski J."/>
            <person name="Neveux I."/>
            <person name="Lollar B.S."/>
            <person name="Russell C.E."/>
            <person name="Moser D.P."/>
        </authorList>
    </citation>
    <scope>NUCLEOTIDE SEQUENCE [LARGE SCALE GENOMIC DNA]</scope>
    <source>
        <strain evidence="15 16">DRI-13</strain>
    </source>
</reference>
<dbReference type="InterPro" id="IPR038377">
    <property type="entry name" value="Na/Glc_symporter_sf"/>
</dbReference>
<accession>A0A7G6E3Z9</accession>
<dbReference type="PROSITE" id="PS50283">
    <property type="entry name" value="NA_SOLUT_SYMP_3"/>
    <property type="match status" value="1"/>
</dbReference>
<feature type="transmembrane region" description="Helical" evidence="14">
    <location>
        <begin position="36"/>
        <end position="58"/>
    </location>
</feature>
<evidence type="ECO:0000256" key="9">
    <source>
        <dbReference type="ARBA" id="ARBA00023065"/>
    </source>
</evidence>
<dbReference type="PANTHER" id="PTHR48086:SF3">
    <property type="entry name" value="SODIUM_PROLINE SYMPORTER"/>
    <property type="match status" value="1"/>
</dbReference>
<evidence type="ECO:0000256" key="5">
    <source>
        <dbReference type="ARBA" id="ARBA00022692"/>
    </source>
</evidence>
<evidence type="ECO:0000256" key="13">
    <source>
        <dbReference type="RuleBase" id="RU362091"/>
    </source>
</evidence>
<dbReference type="EMBL" id="CP045798">
    <property type="protein sequence ID" value="QNB46803.1"/>
    <property type="molecule type" value="Genomic_DNA"/>
</dbReference>
<comment type="similarity">
    <text evidence="2 13">Belongs to the sodium:solute symporter (SSF) (TC 2.A.21) family.</text>
</comment>
<feature type="transmembrane region" description="Helical" evidence="14">
    <location>
        <begin position="241"/>
        <end position="260"/>
    </location>
</feature>
<feature type="transmembrane region" description="Helical" evidence="14">
    <location>
        <begin position="434"/>
        <end position="456"/>
    </location>
</feature>
<dbReference type="GO" id="GO:0005886">
    <property type="term" value="C:plasma membrane"/>
    <property type="evidence" value="ECO:0007669"/>
    <property type="project" value="UniProtKB-SubCell"/>
</dbReference>
<evidence type="ECO:0000256" key="12">
    <source>
        <dbReference type="ARBA" id="ARBA00033708"/>
    </source>
</evidence>
<protein>
    <submittedName>
        <fullName evidence="15">Sodium:solute symporter family protein</fullName>
    </submittedName>
</protein>
<feature type="transmembrane region" description="Helical" evidence="14">
    <location>
        <begin position="119"/>
        <end position="138"/>
    </location>
</feature>
<keyword evidence="16" id="KW-1185">Reference proteome</keyword>
<dbReference type="InterPro" id="IPR050277">
    <property type="entry name" value="Sodium:Solute_Symporter"/>
</dbReference>
<keyword evidence="11" id="KW-0739">Sodium transport</keyword>
<evidence type="ECO:0000256" key="7">
    <source>
        <dbReference type="ARBA" id="ARBA00022989"/>
    </source>
</evidence>
<evidence type="ECO:0000256" key="3">
    <source>
        <dbReference type="ARBA" id="ARBA00022448"/>
    </source>
</evidence>
<feature type="transmembrane region" description="Helical" evidence="14">
    <location>
        <begin position="158"/>
        <end position="178"/>
    </location>
</feature>
<comment type="subcellular location">
    <subcellularLocation>
        <location evidence="1">Cell membrane</location>
        <topology evidence="1">Multi-pass membrane protein</topology>
    </subcellularLocation>
</comment>
<dbReference type="GO" id="GO:0015293">
    <property type="term" value="F:symporter activity"/>
    <property type="evidence" value="ECO:0007669"/>
    <property type="project" value="UniProtKB-KW"/>
</dbReference>
<keyword evidence="9" id="KW-0406">Ion transport</keyword>
<dbReference type="OrthoDB" id="9766407at2"/>
<gene>
    <name evidence="15" type="ORF">BR63_11070</name>
</gene>
<feature type="transmembrane region" description="Helical" evidence="14">
    <location>
        <begin position="78"/>
        <end position="99"/>
    </location>
</feature>
<sequence length="499" mass="54757">MSMNKSLIYLVFFTLYTILMLSVGKYGINKTKSSRDFYVAGNSLGLSLSIFTFAATWLSAASMQGLTGSIYTYGYSAALYAVIGWFLGASLLVILAVRLKDYDIVTIPEFFRIRYGSRLFQAMGGAIIIVSYIFYIMLQIRGFGIVLTQLLDIPYTLSIFLVYLFILYTTFGGLYSVARTDAVNFILIVMGTLVALSLVMGNLGDITEIHRQAMLIDTKPFQGFATQTPRGSLLDPFAFGLHPPLLIVTVFFGWGLGLAANPQYAIRIISAQSKEVALKMIGLSVLVLAFIYICLILIGIGSRVLIPSLTGVSSVDEIFPYIINNILYSRWSGFVLISLIATAISTANSQLLLVASGFSHDIYKNYLNPQAEEDNLLFVNRVFICIGGTLALLLSITPPLSLLTFGGHVWGIFSSTFLVPLYGGVFWHKATKEGAIASFCGGLAGLTLFYLVSLYLRGKAGFLDHITVHPAVFGVFVSFVLFYVVSVITYQKEGKKIEN</sequence>